<dbReference type="InterPro" id="IPR050351">
    <property type="entry name" value="BphY/WalK/GraS-like"/>
</dbReference>
<keyword evidence="7" id="KW-0547">Nucleotide-binding</keyword>
<dbReference type="GO" id="GO:0016036">
    <property type="term" value="P:cellular response to phosphate starvation"/>
    <property type="evidence" value="ECO:0007669"/>
    <property type="project" value="TreeGrafter"/>
</dbReference>
<evidence type="ECO:0000256" key="11">
    <source>
        <dbReference type="ARBA" id="ARBA00023136"/>
    </source>
</evidence>
<protein>
    <recommendedName>
        <fullName evidence="3">histidine kinase</fullName>
        <ecNumber evidence="3">2.7.13.3</ecNumber>
    </recommendedName>
</protein>
<evidence type="ECO:0000256" key="9">
    <source>
        <dbReference type="ARBA" id="ARBA00022840"/>
    </source>
</evidence>
<dbReference type="GO" id="GO:0000155">
    <property type="term" value="F:phosphorelay sensor kinase activity"/>
    <property type="evidence" value="ECO:0007669"/>
    <property type="project" value="InterPro"/>
</dbReference>
<comment type="catalytic activity">
    <reaction evidence="1">
        <text>ATP + protein L-histidine = ADP + protein N-phospho-L-histidine.</text>
        <dbReference type="EC" id="2.7.13.3"/>
    </reaction>
</comment>
<dbReference type="SUPFAM" id="SSF47384">
    <property type="entry name" value="Homodimeric domain of signal transducing histidine kinase"/>
    <property type="match status" value="1"/>
</dbReference>
<evidence type="ECO:0000256" key="1">
    <source>
        <dbReference type="ARBA" id="ARBA00000085"/>
    </source>
</evidence>
<sequence>MNDGSDNVIAGVPIPVVLIGADDRVEAANPAAQALFGSAIVGRHHVLSFRQPEVVAAIAAARSGQAGRARLITQGETQDGVHEVTVTPVGERVVLAFEDHSALAQMDQMRRDFVANVSHELRTPLTAMIGFIETLQGPAKEDTRARERFLGIMAREAERMNRLVRDLLHLSRVEAEERVRPSDEVDLAALTRSAAAMLKPVAEEGRVTIRLEGTDTPVLLRADSDQMMQVLSNLIENAVKYGSPPGATVTARIARENGPRGPLLRLSVSDQGEGIDAQHLPRLTERFYRVDSHRSREKGGTGLGLAIVKHIISRHRGRLIIESEKGKGSRFSMLLPLD</sequence>
<dbReference type="InterPro" id="IPR004358">
    <property type="entry name" value="Sig_transdc_His_kin-like_C"/>
</dbReference>
<dbReference type="PANTHER" id="PTHR45453:SF1">
    <property type="entry name" value="PHOSPHATE REGULON SENSOR PROTEIN PHOR"/>
    <property type="match status" value="1"/>
</dbReference>
<dbReference type="Gene3D" id="3.30.565.10">
    <property type="entry name" value="Histidine kinase-like ATPase, C-terminal domain"/>
    <property type="match status" value="1"/>
</dbReference>
<evidence type="ECO:0000313" key="14">
    <source>
        <dbReference type="Proteomes" id="UP000619033"/>
    </source>
</evidence>
<name>A0A8J7SVJ4_9RHOB</name>
<dbReference type="CDD" id="cd00082">
    <property type="entry name" value="HisKA"/>
    <property type="match status" value="1"/>
</dbReference>
<reference evidence="13" key="1">
    <citation type="submission" date="2021-01" db="EMBL/GenBank/DDBJ databases">
        <title>Genome seq and assembly of Tabrizicola sp. KVB23.</title>
        <authorList>
            <person name="Chhetri G."/>
        </authorList>
    </citation>
    <scope>NUCLEOTIDE SEQUENCE</scope>
    <source>
        <strain evidence="13">KVB23</strain>
    </source>
</reference>
<dbReference type="GO" id="GO:0004721">
    <property type="term" value="F:phosphoprotein phosphatase activity"/>
    <property type="evidence" value="ECO:0007669"/>
    <property type="project" value="TreeGrafter"/>
</dbReference>
<dbReference type="EC" id="2.7.13.3" evidence="3"/>
<dbReference type="SMART" id="SM00387">
    <property type="entry name" value="HATPase_c"/>
    <property type="match status" value="1"/>
</dbReference>
<dbReference type="AlphaFoldDB" id="A0A8J7SVJ4"/>
<evidence type="ECO:0000256" key="2">
    <source>
        <dbReference type="ARBA" id="ARBA00004236"/>
    </source>
</evidence>
<dbReference type="InterPro" id="IPR036097">
    <property type="entry name" value="HisK_dim/P_sf"/>
</dbReference>
<keyword evidence="5" id="KW-0597">Phosphoprotein</keyword>
<accession>A0A8J7SVJ4</accession>
<keyword evidence="11" id="KW-0472">Membrane</keyword>
<dbReference type="InterPro" id="IPR005467">
    <property type="entry name" value="His_kinase_dom"/>
</dbReference>
<dbReference type="InterPro" id="IPR003594">
    <property type="entry name" value="HATPase_dom"/>
</dbReference>
<comment type="caution">
    <text evidence="13">The sequence shown here is derived from an EMBL/GenBank/DDBJ whole genome shotgun (WGS) entry which is preliminary data.</text>
</comment>
<keyword evidence="14" id="KW-1185">Reference proteome</keyword>
<evidence type="ECO:0000313" key="13">
    <source>
        <dbReference type="EMBL" id="MBL4927894.1"/>
    </source>
</evidence>
<evidence type="ECO:0000256" key="7">
    <source>
        <dbReference type="ARBA" id="ARBA00022741"/>
    </source>
</evidence>
<dbReference type="GO" id="GO:0005524">
    <property type="term" value="F:ATP binding"/>
    <property type="evidence" value="ECO:0007669"/>
    <property type="project" value="UniProtKB-KW"/>
</dbReference>
<dbReference type="Gene3D" id="1.10.287.130">
    <property type="match status" value="1"/>
</dbReference>
<keyword evidence="4" id="KW-1003">Cell membrane</keyword>
<dbReference type="GO" id="GO:0005886">
    <property type="term" value="C:plasma membrane"/>
    <property type="evidence" value="ECO:0007669"/>
    <property type="project" value="UniProtKB-SubCell"/>
</dbReference>
<dbReference type="PROSITE" id="PS50109">
    <property type="entry name" value="HIS_KIN"/>
    <property type="match status" value="1"/>
</dbReference>
<dbReference type="SMART" id="SM00388">
    <property type="entry name" value="HisKA"/>
    <property type="match status" value="1"/>
</dbReference>
<dbReference type="InterPro" id="IPR003661">
    <property type="entry name" value="HisK_dim/P_dom"/>
</dbReference>
<dbReference type="Proteomes" id="UP000619033">
    <property type="component" value="Unassembled WGS sequence"/>
</dbReference>
<feature type="domain" description="Histidine kinase" evidence="12">
    <location>
        <begin position="116"/>
        <end position="338"/>
    </location>
</feature>
<evidence type="ECO:0000256" key="3">
    <source>
        <dbReference type="ARBA" id="ARBA00012438"/>
    </source>
</evidence>
<dbReference type="FunFam" id="1.10.287.130:FF:000008">
    <property type="entry name" value="Two-component sensor histidine kinase"/>
    <property type="match status" value="1"/>
</dbReference>
<dbReference type="EMBL" id="JAESVP010000003">
    <property type="protein sequence ID" value="MBL4927894.1"/>
    <property type="molecule type" value="Genomic_DNA"/>
</dbReference>
<dbReference type="InterPro" id="IPR036890">
    <property type="entry name" value="HATPase_C_sf"/>
</dbReference>
<dbReference type="PRINTS" id="PR00344">
    <property type="entry name" value="BCTRLSENSOR"/>
</dbReference>
<keyword evidence="8 13" id="KW-0418">Kinase</keyword>
<evidence type="ECO:0000256" key="10">
    <source>
        <dbReference type="ARBA" id="ARBA00023012"/>
    </source>
</evidence>
<dbReference type="SUPFAM" id="SSF55874">
    <property type="entry name" value="ATPase domain of HSP90 chaperone/DNA topoisomerase II/histidine kinase"/>
    <property type="match status" value="1"/>
</dbReference>
<comment type="subcellular location">
    <subcellularLocation>
        <location evidence="2">Cell membrane</location>
    </subcellularLocation>
</comment>
<keyword evidence="9" id="KW-0067">ATP-binding</keyword>
<dbReference type="RefSeq" id="WP_202659022.1">
    <property type="nucleotide sequence ID" value="NZ_JAESVP010000003.1"/>
</dbReference>
<dbReference type="FunFam" id="3.30.565.10:FF:000006">
    <property type="entry name" value="Sensor histidine kinase WalK"/>
    <property type="match status" value="1"/>
</dbReference>
<evidence type="ECO:0000256" key="8">
    <source>
        <dbReference type="ARBA" id="ARBA00022777"/>
    </source>
</evidence>
<evidence type="ECO:0000256" key="5">
    <source>
        <dbReference type="ARBA" id="ARBA00022553"/>
    </source>
</evidence>
<dbReference type="Pfam" id="PF02518">
    <property type="entry name" value="HATPase_c"/>
    <property type="match status" value="1"/>
</dbReference>
<evidence type="ECO:0000256" key="4">
    <source>
        <dbReference type="ARBA" id="ARBA00022475"/>
    </source>
</evidence>
<evidence type="ECO:0000259" key="12">
    <source>
        <dbReference type="PROSITE" id="PS50109"/>
    </source>
</evidence>
<keyword evidence="10" id="KW-0902">Two-component regulatory system</keyword>
<proteinExistence type="predicted"/>
<organism evidence="13 14">
    <name type="scientific">Fuscibacter oryzae</name>
    <dbReference type="NCBI Taxonomy" id="2803939"/>
    <lineage>
        <taxon>Bacteria</taxon>
        <taxon>Pseudomonadati</taxon>
        <taxon>Pseudomonadota</taxon>
        <taxon>Alphaproteobacteria</taxon>
        <taxon>Rhodobacterales</taxon>
        <taxon>Paracoccaceae</taxon>
        <taxon>Fuscibacter</taxon>
    </lineage>
</organism>
<keyword evidence="6" id="KW-0808">Transferase</keyword>
<dbReference type="Pfam" id="PF00512">
    <property type="entry name" value="HisKA"/>
    <property type="match status" value="1"/>
</dbReference>
<gene>
    <name evidence="13" type="ORF">JI744_07235</name>
</gene>
<evidence type="ECO:0000256" key="6">
    <source>
        <dbReference type="ARBA" id="ARBA00022679"/>
    </source>
</evidence>
<dbReference type="PANTHER" id="PTHR45453">
    <property type="entry name" value="PHOSPHATE REGULON SENSOR PROTEIN PHOR"/>
    <property type="match status" value="1"/>
</dbReference>